<keyword evidence="1" id="KW-0863">Zinc-finger</keyword>
<evidence type="ECO:0000259" key="2">
    <source>
        <dbReference type="PROSITE" id="PS50966"/>
    </source>
</evidence>
<dbReference type="InterPro" id="IPR007527">
    <property type="entry name" value="Znf_SWIM"/>
</dbReference>
<evidence type="ECO:0000313" key="3">
    <source>
        <dbReference type="EMBL" id="KJJ83858.1"/>
    </source>
</evidence>
<gene>
    <name evidence="3" type="ORF">OMAG_002279</name>
</gene>
<reference evidence="3 4" key="1">
    <citation type="submission" date="2015-02" db="EMBL/GenBank/DDBJ databases">
        <title>Single-cell genomics of uncultivated deep-branching MTB reveals a conserved set of magnetosome genes.</title>
        <authorList>
            <person name="Kolinko S."/>
            <person name="Richter M."/>
            <person name="Glockner F.O."/>
            <person name="Brachmann A."/>
            <person name="Schuler D."/>
        </authorList>
    </citation>
    <scope>NUCLEOTIDE SEQUENCE [LARGE SCALE GENOMIC DNA]</scope>
    <source>
        <strain evidence="3">SKK-01</strain>
    </source>
</reference>
<feature type="domain" description="SWIM-type" evidence="2">
    <location>
        <begin position="152"/>
        <end position="182"/>
    </location>
</feature>
<sequence>MGWYGFPRYVTLSEKLAKAERSLKQLKKKDPSITPLIVTGTKIVKTWWGKSWIENLKNYADYSNRLGRGRSYIKNGFILDFKIKEGEITSLVQGTRREPYEIRIKIEPLDNKTWDEIKKHCEGKIESLTELIEGEFPKDLAEIFTRKGQGLFPSPKEIKFGCSCLDWADMCKHVAASLYGVGVKLDTDPKLFFTLRKVEMNDLITEALQNKSKNMLKKANKKTSRVIDDSAASKIFDINIDEEIVREIKPISKKNNPRV</sequence>
<keyword evidence="1" id="KW-0479">Metal-binding</keyword>
<dbReference type="PANTHER" id="PTHR38133">
    <property type="entry name" value="SLR1429 PROTEIN"/>
    <property type="match status" value="1"/>
</dbReference>
<dbReference type="PANTHER" id="PTHR38133:SF1">
    <property type="entry name" value="SLR1429 PROTEIN"/>
    <property type="match status" value="1"/>
</dbReference>
<accession>A0A0F0CKM0</accession>
<dbReference type="PROSITE" id="PS50966">
    <property type="entry name" value="ZF_SWIM"/>
    <property type="match status" value="1"/>
</dbReference>
<name>A0A0F0CKM0_9BACT</name>
<keyword evidence="4" id="KW-1185">Reference proteome</keyword>
<dbReference type="Proteomes" id="UP000033428">
    <property type="component" value="Unassembled WGS sequence"/>
</dbReference>
<organism evidence="3 4">
    <name type="scientific">Candidatus Omnitrophus magneticus</name>
    <dbReference type="NCBI Taxonomy" id="1609969"/>
    <lineage>
        <taxon>Bacteria</taxon>
        <taxon>Pseudomonadati</taxon>
        <taxon>Candidatus Omnitrophota</taxon>
        <taxon>Candidatus Omnitrophus</taxon>
    </lineage>
</organism>
<dbReference type="GO" id="GO:0008270">
    <property type="term" value="F:zinc ion binding"/>
    <property type="evidence" value="ECO:0007669"/>
    <property type="project" value="UniProtKB-KW"/>
</dbReference>
<evidence type="ECO:0000256" key="1">
    <source>
        <dbReference type="PROSITE-ProRule" id="PRU00325"/>
    </source>
</evidence>
<keyword evidence="1" id="KW-0862">Zinc</keyword>
<comment type="caution">
    <text evidence="3">The sequence shown here is derived from an EMBL/GenBank/DDBJ whole genome shotgun (WGS) entry which is preliminary data.</text>
</comment>
<evidence type="ECO:0000313" key="4">
    <source>
        <dbReference type="Proteomes" id="UP000033428"/>
    </source>
</evidence>
<proteinExistence type="predicted"/>
<protein>
    <submittedName>
        <fullName evidence="3">Zinc finger SWIM domain-containing protein</fullName>
    </submittedName>
</protein>
<dbReference type="AlphaFoldDB" id="A0A0F0CKM0"/>
<dbReference type="EMBL" id="JYNY01000466">
    <property type="protein sequence ID" value="KJJ83858.1"/>
    <property type="molecule type" value="Genomic_DNA"/>
</dbReference>